<keyword evidence="2" id="KW-0472">Membrane</keyword>
<keyword evidence="2" id="KW-0812">Transmembrane</keyword>
<feature type="transmembrane region" description="Helical" evidence="2">
    <location>
        <begin position="309"/>
        <end position="329"/>
    </location>
</feature>
<dbReference type="RefSeq" id="WP_003642323.1">
    <property type="nucleotide sequence ID" value="NZ_AP028153.1"/>
</dbReference>
<gene>
    <name evidence="5" type="ORF">Lp19_1085</name>
</gene>
<dbReference type="PATRIC" id="fig|1590.143.peg.2619"/>
<dbReference type="KEGG" id="lpb:SH83_12850"/>
<evidence type="ECO:0000313" key="5">
    <source>
        <dbReference type="EMBL" id="KZU96473.1"/>
    </source>
</evidence>
<dbReference type="Proteomes" id="UP000076882">
    <property type="component" value="Unassembled WGS sequence"/>
</dbReference>
<dbReference type="InterPro" id="IPR010317">
    <property type="entry name" value="WxLIP_PGBD"/>
</dbReference>
<dbReference type="AlphaFoldDB" id="A0A151G516"/>
<dbReference type="GO" id="GO:0005975">
    <property type="term" value="P:carbohydrate metabolic process"/>
    <property type="evidence" value="ECO:0007669"/>
    <property type="project" value="InterPro"/>
</dbReference>
<evidence type="ECO:0000256" key="2">
    <source>
        <dbReference type="SAM" id="Phobius"/>
    </source>
</evidence>
<dbReference type="GO" id="GO:0016832">
    <property type="term" value="F:aldehyde-lyase activity"/>
    <property type="evidence" value="ECO:0007669"/>
    <property type="project" value="InterPro"/>
</dbReference>
<name>A0A151G516_LACPN</name>
<evidence type="ECO:0000259" key="4">
    <source>
        <dbReference type="Pfam" id="PF11797"/>
    </source>
</evidence>
<comment type="caution">
    <text evidence="5">The sequence shown here is derived from an EMBL/GenBank/DDBJ whole genome shotgun (WGS) entry which is preliminary data.</text>
</comment>
<feature type="domain" description="WxL Interacting Protein peptidoglycan binding" evidence="3">
    <location>
        <begin position="34"/>
        <end position="152"/>
    </location>
</feature>
<reference evidence="5 6" key="1">
    <citation type="submission" date="2016-03" db="EMBL/GenBank/DDBJ databases">
        <title>Comparative genomics of 54 Lactobacillus plantarum strains reveals genomic uncoupling from niche constraints.</title>
        <authorList>
            <person name="Martino M.E."/>
        </authorList>
    </citation>
    <scope>NUCLEOTIDE SEQUENCE [LARGE SCALE GENOMIC DNA]</scope>
    <source>
        <strain evidence="5 6">19.1</strain>
    </source>
</reference>
<dbReference type="Pfam" id="PF06030">
    <property type="entry name" value="WxLIP_PGBD"/>
    <property type="match status" value="1"/>
</dbReference>
<evidence type="ECO:0000259" key="3">
    <source>
        <dbReference type="Pfam" id="PF06030"/>
    </source>
</evidence>
<evidence type="ECO:0000313" key="6">
    <source>
        <dbReference type="Proteomes" id="UP000076882"/>
    </source>
</evidence>
<dbReference type="GO" id="GO:0008270">
    <property type="term" value="F:zinc ion binding"/>
    <property type="evidence" value="ECO:0007669"/>
    <property type="project" value="InterPro"/>
</dbReference>
<sequence>MMLTKRWWQLGIGLLVGLVSLSWGRTGSANTVGFEVAPVASKYQIDKAVSYYDLKLKPSQTTTLAVKVTNTSTQEITVHTAIVPATTNPNGVVEYQATADGKNIDLPADASQLITTAANKITLAKGTSKIVTFKVKMPAQKYDGVVVGGLSFLKKAAKQQSKSAMAIKNQYAYSVAVVLHGDHALTKNKLTLGKIDATQNNGYNQISLPLQNRTAAFLNQVKTDVQIYRRGSNKVRYKQVNEHGQMAPNSVYALPLRVGRDALKPGQYTAKLAVKSKKQHWTFTKDFEITRDRANQLNKTAVIEHHTNWGLWISLGLLVILLLLIAWYIHRKQLKIKRLEERLKDKS</sequence>
<dbReference type="GeneID" id="77216220"/>
<evidence type="ECO:0000256" key="1">
    <source>
        <dbReference type="ARBA" id="ARBA00001947"/>
    </source>
</evidence>
<feature type="domain" description="WxL Interacting Protein host binding" evidence="4">
    <location>
        <begin position="163"/>
        <end position="299"/>
    </location>
</feature>
<comment type="cofactor">
    <cofactor evidence="1">
        <name>Zn(2+)</name>
        <dbReference type="ChEBI" id="CHEBI:29105"/>
    </cofactor>
</comment>
<dbReference type="PROSITE" id="PS00602">
    <property type="entry name" value="ALDOLASE_CLASS_II_1"/>
    <property type="match status" value="1"/>
</dbReference>
<accession>A0A151G516</accession>
<keyword evidence="2" id="KW-1133">Transmembrane helix</keyword>
<dbReference type="EMBL" id="LUXM01000019">
    <property type="protein sequence ID" value="KZU96473.1"/>
    <property type="molecule type" value="Genomic_DNA"/>
</dbReference>
<proteinExistence type="predicted"/>
<dbReference type="InterPro" id="IPR021759">
    <property type="entry name" value="WxLIP_HBD"/>
</dbReference>
<dbReference type="Pfam" id="PF11797">
    <property type="entry name" value="WxLIP_HBD"/>
    <property type="match status" value="1"/>
</dbReference>
<organism evidence="5 6">
    <name type="scientific">Lactiplantibacillus plantarum</name>
    <name type="common">Lactobacillus plantarum</name>
    <dbReference type="NCBI Taxonomy" id="1590"/>
    <lineage>
        <taxon>Bacteria</taxon>
        <taxon>Bacillati</taxon>
        <taxon>Bacillota</taxon>
        <taxon>Bacilli</taxon>
        <taxon>Lactobacillales</taxon>
        <taxon>Lactobacillaceae</taxon>
        <taxon>Lactiplantibacillus</taxon>
    </lineage>
</organism>
<protein>
    <submittedName>
        <fullName evidence="5">Cell surface protein</fullName>
    </submittedName>
</protein>
<dbReference type="InterPro" id="IPR000771">
    <property type="entry name" value="FBA_II"/>
</dbReference>